<proteinExistence type="predicted"/>
<organism evidence="1">
    <name type="scientific">Noctiluca scintillans</name>
    <name type="common">Sea sparkle</name>
    <name type="synonym">Red tide dinoflagellate</name>
    <dbReference type="NCBI Taxonomy" id="2966"/>
    <lineage>
        <taxon>Eukaryota</taxon>
        <taxon>Sar</taxon>
        <taxon>Alveolata</taxon>
        <taxon>Dinophyceae</taxon>
        <taxon>Noctilucales</taxon>
        <taxon>Noctilucaceae</taxon>
        <taxon>Noctiluca</taxon>
    </lineage>
</organism>
<dbReference type="AlphaFoldDB" id="A0A7S1EZA8"/>
<gene>
    <name evidence="1" type="ORF">NSCI0253_LOCUS8221</name>
</gene>
<sequence>MLVRDTPHEVTQREEATRATQALERHGSQLHWAYACHVKSSIVQAMARSSRALNVTYQRITRQVGHSFHLSQLSLGPKRPALSPSPTDNAHCNMHGFEVEVLYYSLQKRTQNNSG</sequence>
<evidence type="ECO:0000313" key="1">
    <source>
        <dbReference type="EMBL" id="CAD8833873.1"/>
    </source>
</evidence>
<protein>
    <submittedName>
        <fullName evidence="1">Uncharacterized protein</fullName>
    </submittedName>
</protein>
<name>A0A7S1EZA8_NOCSC</name>
<accession>A0A7S1EZA8</accession>
<reference evidence="1" key="1">
    <citation type="submission" date="2021-01" db="EMBL/GenBank/DDBJ databases">
        <authorList>
            <person name="Corre E."/>
            <person name="Pelletier E."/>
            <person name="Niang G."/>
            <person name="Scheremetjew M."/>
            <person name="Finn R."/>
            <person name="Kale V."/>
            <person name="Holt S."/>
            <person name="Cochrane G."/>
            <person name="Meng A."/>
            <person name="Brown T."/>
            <person name="Cohen L."/>
        </authorList>
    </citation>
    <scope>NUCLEOTIDE SEQUENCE</scope>
</reference>
<dbReference type="EMBL" id="HBFQ01011680">
    <property type="protein sequence ID" value="CAD8833873.1"/>
    <property type="molecule type" value="Transcribed_RNA"/>
</dbReference>